<reference evidence="3 4" key="1">
    <citation type="submission" date="2013-02" db="EMBL/GenBank/DDBJ databases">
        <title>The Genome Sequence of Plasmodium inui San Antonio 1.</title>
        <authorList>
            <consortium name="The Broad Institute Genome Sequencing Platform"/>
            <consortium name="The Broad Institute Genome Sequencing Center for Infectious Disease"/>
            <person name="Neafsey D."/>
            <person name="Cheeseman I."/>
            <person name="Volkman S."/>
            <person name="Adams J."/>
            <person name="Walker B."/>
            <person name="Young S.K."/>
            <person name="Zeng Q."/>
            <person name="Gargeya S."/>
            <person name="Fitzgerald M."/>
            <person name="Haas B."/>
            <person name="Abouelleil A."/>
            <person name="Alvarado L."/>
            <person name="Arachchi H.M."/>
            <person name="Berlin A.M."/>
            <person name="Chapman S.B."/>
            <person name="Dewar J."/>
            <person name="Goldberg J."/>
            <person name="Griggs A."/>
            <person name="Gujja S."/>
            <person name="Hansen M."/>
            <person name="Howarth C."/>
            <person name="Imamovic A."/>
            <person name="Larimer J."/>
            <person name="McCowan C."/>
            <person name="Murphy C."/>
            <person name="Neiman D."/>
            <person name="Pearson M."/>
            <person name="Priest M."/>
            <person name="Roberts A."/>
            <person name="Saif S."/>
            <person name="Shea T."/>
            <person name="Sisk P."/>
            <person name="Sykes S."/>
            <person name="Wortman J."/>
            <person name="Nusbaum C."/>
            <person name="Birren B."/>
        </authorList>
    </citation>
    <scope>NUCLEOTIDE SEQUENCE [LARGE SCALE GENOMIC DNA]</scope>
    <source>
        <strain evidence="3 4">San Antonio 1</strain>
    </source>
</reference>
<proteinExistence type="inferred from homology"/>
<dbReference type="Gene3D" id="3.40.50.10320">
    <property type="entry name" value="LmbE-like"/>
    <property type="match status" value="1"/>
</dbReference>
<dbReference type="EC" id="3.5.1.89" evidence="2"/>
<organism evidence="3 4">
    <name type="scientific">Plasmodium inui San Antonio 1</name>
    <dbReference type="NCBI Taxonomy" id="1237626"/>
    <lineage>
        <taxon>Eukaryota</taxon>
        <taxon>Sar</taxon>
        <taxon>Alveolata</taxon>
        <taxon>Apicomplexa</taxon>
        <taxon>Aconoidasida</taxon>
        <taxon>Haemosporida</taxon>
        <taxon>Plasmodiidae</taxon>
        <taxon>Plasmodium</taxon>
        <taxon>Plasmodium (Plasmodium)</taxon>
    </lineage>
</organism>
<dbReference type="GO" id="GO:0016020">
    <property type="term" value="C:membrane"/>
    <property type="evidence" value="ECO:0007669"/>
    <property type="project" value="GOC"/>
</dbReference>
<name>W7AHS3_9APIC</name>
<evidence type="ECO:0000313" key="4">
    <source>
        <dbReference type="Proteomes" id="UP000030640"/>
    </source>
</evidence>
<sequence length="160" mass="18700">MEHLFGNFSNCARAEEKLPLSQRKKELLNWLQEKENVSFLIAHPDDEIMFFFPTIKLLFDKKRKEEIFLLCLTNGDFYGQGKIREKELYHVWSYLGGVKNNCKLMNHPDVQDGSAVWNEKHVANILKDYCKQCNIRKVLTFDGYGVSGHPNHISTHRSAR</sequence>
<dbReference type="GO" id="GO:0000225">
    <property type="term" value="F:N-acetylglucosaminylphosphatidylinositol deacetylase activity"/>
    <property type="evidence" value="ECO:0007669"/>
    <property type="project" value="UniProtKB-EC"/>
</dbReference>
<evidence type="ECO:0000313" key="3">
    <source>
        <dbReference type="EMBL" id="EUD68559.1"/>
    </source>
</evidence>
<dbReference type="Proteomes" id="UP000030640">
    <property type="component" value="Unassembled WGS sequence"/>
</dbReference>
<dbReference type="OrthoDB" id="440160at2759"/>
<dbReference type="GeneID" id="20036232"/>
<dbReference type="RefSeq" id="XP_008814789.1">
    <property type="nucleotide sequence ID" value="XM_008816567.1"/>
</dbReference>
<dbReference type="VEuPathDB" id="PlasmoDB:C922_00958"/>
<comment type="similarity">
    <text evidence="1">Belongs to the PIGL family.</text>
</comment>
<dbReference type="GO" id="GO:0006506">
    <property type="term" value="P:GPI anchor biosynthetic process"/>
    <property type="evidence" value="ECO:0007669"/>
    <property type="project" value="UniProtKB-UniPathway"/>
</dbReference>
<evidence type="ECO:0000256" key="2">
    <source>
        <dbReference type="ARBA" id="ARBA00012176"/>
    </source>
</evidence>
<dbReference type="PANTHER" id="PTHR12993">
    <property type="entry name" value="N-ACETYLGLUCOSAMINYL-PHOSPHATIDYLINOSITOL DE-N-ACETYLASE-RELATED"/>
    <property type="match status" value="1"/>
</dbReference>
<gene>
    <name evidence="3" type="ORF">C922_00958</name>
</gene>
<dbReference type="PANTHER" id="PTHR12993:SF11">
    <property type="entry name" value="N-ACETYLGLUCOSAMINYL-PHOSPHATIDYLINOSITOL DE-N-ACETYLASE"/>
    <property type="match status" value="1"/>
</dbReference>
<evidence type="ECO:0000256" key="1">
    <source>
        <dbReference type="ARBA" id="ARBA00006066"/>
    </source>
</evidence>
<dbReference type="InterPro" id="IPR003737">
    <property type="entry name" value="GlcNAc_PI_deacetylase-related"/>
</dbReference>
<accession>W7AHS3</accession>
<dbReference type="EMBL" id="KI965462">
    <property type="protein sequence ID" value="EUD68559.1"/>
    <property type="molecule type" value="Genomic_DNA"/>
</dbReference>
<dbReference type="InterPro" id="IPR024078">
    <property type="entry name" value="LmbE-like_dom_sf"/>
</dbReference>
<dbReference type="Pfam" id="PF02585">
    <property type="entry name" value="PIG-L"/>
    <property type="match status" value="1"/>
</dbReference>
<dbReference type="UniPathway" id="UPA00196"/>
<dbReference type="SUPFAM" id="SSF102588">
    <property type="entry name" value="LmbE-like"/>
    <property type="match status" value="1"/>
</dbReference>
<dbReference type="GO" id="GO:0005783">
    <property type="term" value="C:endoplasmic reticulum"/>
    <property type="evidence" value="ECO:0007669"/>
    <property type="project" value="TreeGrafter"/>
</dbReference>
<keyword evidence="4" id="KW-1185">Reference proteome</keyword>
<dbReference type="AlphaFoldDB" id="W7AHS3"/>
<protein>
    <recommendedName>
        <fullName evidence="2">N-acetylglucosaminylphosphatidylinositol deacetylase</fullName>
        <ecNumber evidence="2">3.5.1.89</ecNumber>
    </recommendedName>
</protein>